<dbReference type="Pfam" id="PF12697">
    <property type="entry name" value="Abhydrolase_6"/>
    <property type="match status" value="1"/>
</dbReference>
<organism evidence="2 3">
    <name type="scientific">Heliocybe sulcata</name>
    <dbReference type="NCBI Taxonomy" id="5364"/>
    <lineage>
        <taxon>Eukaryota</taxon>
        <taxon>Fungi</taxon>
        <taxon>Dikarya</taxon>
        <taxon>Basidiomycota</taxon>
        <taxon>Agaricomycotina</taxon>
        <taxon>Agaricomycetes</taxon>
        <taxon>Gloeophyllales</taxon>
        <taxon>Gloeophyllaceae</taxon>
        <taxon>Heliocybe</taxon>
    </lineage>
</organism>
<evidence type="ECO:0000259" key="1">
    <source>
        <dbReference type="Pfam" id="PF12697"/>
    </source>
</evidence>
<proteinExistence type="predicted"/>
<keyword evidence="3" id="KW-1185">Reference proteome</keyword>
<dbReference type="InterPro" id="IPR000073">
    <property type="entry name" value="AB_hydrolase_1"/>
</dbReference>
<dbReference type="Proteomes" id="UP000305948">
    <property type="component" value="Unassembled WGS sequence"/>
</dbReference>
<evidence type="ECO:0000313" key="2">
    <source>
        <dbReference type="EMBL" id="TFK46441.1"/>
    </source>
</evidence>
<dbReference type="Gene3D" id="3.40.50.1820">
    <property type="entry name" value="alpha/beta hydrolase"/>
    <property type="match status" value="1"/>
</dbReference>
<protein>
    <recommendedName>
        <fullName evidence="1">AB hydrolase-1 domain-containing protein</fullName>
    </recommendedName>
</protein>
<dbReference type="OrthoDB" id="94039at2759"/>
<gene>
    <name evidence="2" type="ORF">OE88DRAFT_1667845</name>
</gene>
<dbReference type="SUPFAM" id="SSF53474">
    <property type="entry name" value="alpha/beta-Hydrolases"/>
    <property type="match status" value="1"/>
</dbReference>
<name>A0A5C3MY82_9AGAM</name>
<evidence type="ECO:0000313" key="3">
    <source>
        <dbReference type="Proteomes" id="UP000305948"/>
    </source>
</evidence>
<sequence>MPRERWPATPKSVEFTYSFDRPLRSIATCYISESCAPIKCSGIPTYTLLFAGGISLNQETWVPVIKHLYRIAADPEVNFDILSIWVIERPNHGDSALLNKRILDNHYSEVFPGVQYATCIQHFLCSNILSPRERESLIAVGHSSGAGCLFRAMYPAMNHFPFKAVVAVECPHCGTEAEEWFQLLYKNVIRSSARRPRDWASKEDAMEWMKTHLPWSTFHPDVLAIIEETYFITAPDKPGRIAPKTSVEQEQACFVHDGIYKMGVPYIRQILSRIPVHVISGSVEDIWPRQMYRIVEKNLKEDRDAFASVVTIQGASHYVPVQKPQELATEIARILANESRVPPARL</sequence>
<accession>A0A5C3MY82</accession>
<reference evidence="2 3" key="1">
    <citation type="journal article" date="2019" name="Nat. Ecol. Evol.">
        <title>Megaphylogeny resolves global patterns of mushroom evolution.</title>
        <authorList>
            <person name="Varga T."/>
            <person name="Krizsan K."/>
            <person name="Foldi C."/>
            <person name="Dima B."/>
            <person name="Sanchez-Garcia M."/>
            <person name="Sanchez-Ramirez S."/>
            <person name="Szollosi G.J."/>
            <person name="Szarkandi J.G."/>
            <person name="Papp V."/>
            <person name="Albert L."/>
            <person name="Andreopoulos W."/>
            <person name="Angelini C."/>
            <person name="Antonin V."/>
            <person name="Barry K.W."/>
            <person name="Bougher N.L."/>
            <person name="Buchanan P."/>
            <person name="Buyck B."/>
            <person name="Bense V."/>
            <person name="Catcheside P."/>
            <person name="Chovatia M."/>
            <person name="Cooper J."/>
            <person name="Damon W."/>
            <person name="Desjardin D."/>
            <person name="Finy P."/>
            <person name="Geml J."/>
            <person name="Haridas S."/>
            <person name="Hughes K."/>
            <person name="Justo A."/>
            <person name="Karasinski D."/>
            <person name="Kautmanova I."/>
            <person name="Kiss B."/>
            <person name="Kocsube S."/>
            <person name="Kotiranta H."/>
            <person name="LaButti K.M."/>
            <person name="Lechner B.E."/>
            <person name="Liimatainen K."/>
            <person name="Lipzen A."/>
            <person name="Lukacs Z."/>
            <person name="Mihaltcheva S."/>
            <person name="Morgado L.N."/>
            <person name="Niskanen T."/>
            <person name="Noordeloos M.E."/>
            <person name="Ohm R.A."/>
            <person name="Ortiz-Santana B."/>
            <person name="Ovrebo C."/>
            <person name="Racz N."/>
            <person name="Riley R."/>
            <person name="Savchenko A."/>
            <person name="Shiryaev A."/>
            <person name="Soop K."/>
            <person name="Spirin V."/>
            <person name="Szebenyi C."/>
            <person name="Tomsovsky M."/>
            <person name="Tulloss R.E."/>
            <person name="Uehling J."/>
            <person name="Grigoriev I.V."/>
            <person name="Vagvolgyi C."/>
            <person name="Papp T."/>
            <person name="Martin F.M."/>
            <person name="Miettinen O."/>
            <person name="Hibbett D.S."/>
            <person name="Nagy L.G."/>
        </authorList>
    </citation>
    <scope>NUCLEOTIDE SEQUENCE [LARGE SCALE GENOMIC DNA]</scope>
    <source>
        <strain evidence="2 3">OMC1185</strain>
    </source>
</reference>
<dbReference type="EMBL" id="ML213530">
    <property type="protein sequence ID" value="TFK46441.1"/>
    <property type="molecule type" value="Genomic_DNA"/>
</dbReference>
<dbReference type="AlphaFoldDB" id="A0A5C3MY82"/>
<feature type="domain" description="AB hydrolase-1" evidence="1">
    <location>
        <begin position="48"/>
        <end position="328"/>
    </location>
</feature>
<dbReference type="InterPro" id="IPR029058">
    <property type="entry name" value="AB_hydrolase_fold"/>
</dbReference>